<reference evidence="1" key="1">
    <citation type="submission" date="2018-02" db="EMBL/GenBank/DDBJ databases">
        <title>Rhizophora mucronata_Transcriptome.</title>
        <authorList>
            <person name="Meera S.P."/>
            <person name="Sreeshan A."/>
            <person name="Augustine A."/>
        </authorList>
    </citation>
    <scope>NUCLEOTIDE SEQUENCE</scope>
    <source>
        <tissue evidence="1">Leaf</tissue>
    </source>
</reference>
<organism evidence="1">
    <name type="scientific">Rhizophora mucronata</name>
    <name type="common">Asiatic mangrove</name>
    <dbReference type="NCBI Taxonomy" id="61149"/>
    <lineage>
        <taxon>Eukaryota</taxon>
        <taxon>Viridiplantae</taxon>
        <taxon>Streptophyta</taxon>
        <taxon>Embryophyta</taxon>
        <taxon>Tracheophyta</taxon>
        <taxon>Spermatophyta</taxon>
        <taxon>Magnoliopsida</taxon>
        <taxon>eudicotyledons</taxon>
        <taxon>Gunneridae</taxon>
        <taxon>Pentapetalae</taxon>
        <taxon>rosids</taxon>
        <taxon>fabids</taxon>
        <taxon>Malpighiales</taxon>
        <taxon>Rhizophoraceae</taxon>
        <taxon>Rhizophora</taxon>
    </lineage>
</organism>
<dbReference type="EMBL" id="GGEC01023793">
    <property type="protein sequence ID" value="MBX04277.1"/>
    <property type="molecule type" value="Transcribed_RNA"/>
</dbReference>
<evidence type="ECO:0000313" key="1">
    <source>
        <dbReference type="EMBL" id="MBX04277.1"/>
    </source>
</evidence>
<proteinExistence type="predicted"/>
<accession>A0A2P2KF39</accession>
<name>A0A2P2KF39_RHIMU</name>
<protein>
    <submittedName>
        <fullName evidence="1">Ras-related protein RABB1c-like</fullName>
    </submittedName>
</protein>
<sequence>MTSSEPFSLPLQIRLRSKIEDQMKFMLSLSNCPPREDGNIYYYLKNNYFLNNNIYFHLPLEGNSKEIT</sequence>
<dbReference type="AlphaFoldDB" id="A0A2P2KF39"/>